<dbReference type="AlphaFoldDB" id="A0A914WLH5"/>
<organism evidence="2 3">
    <name type="scientific">Plectus sambesii</name>
    <dbReference type="NCBI Taxonomy" id="2011161"/>
    <lineage>
        <taxon>Eukaryota</taxon>
        <taxon>Metazoa</taxon>
        <taxon>Ecdysozoa</taxon>
        <taxon>Nematoda</taxon>
        <taxon>Chromadorea</taxon>
        <taxon>Plectida</taxon>
        <taxon>Plectina</taxon>
        <taxon>Plectoidea</taxon>
        <taxon>Plectidae</taxon>
        <taxon>Plectus</taxon>
    </lineage>
</organism>
<proteinExistence type="predicted"/>
<dbReference type="Proteomes" id="UP000887566">
    <property type="component" value="Unplaced"/>
</dbReference>
<evidence type="ECO:0000313" key="2">
    <source>
        <dbReference type="Proteomes" id="UP000887566"/>
    </source>
</evidence>
<sequence length="98" mass="10710">MPGARLICVNERMNHRRRRPIRPPNGEDGRGGAGGVRPGVASEVHAIADDLTERLAKQGDKWLHASSSKPKYFEFTPIELWALTERLKLAVPTAGVGA</sequence>
<keyword evidence="2" id="KW-1185">Reference proteome</keyword>
<dbReference type="WBParaSite" id="PSAMB.scaffold420size51939.g5644.t1">
    <property type="protein sequence ID" value="PSAMB.scaffold420size51939.g5644.t1"/>
    <property type="gene ID" value="PSAMB.scaffold420size51939.g5644"/>
</dbReference>
<reference evidence="3" key="1">
    <citation type="submission" date="2022-11" db="UniProtKB">
        <authorList>
            <consortium name="WormBaseParasite"/>
        </authorList>
    </citation>
    <scope>IDENTIFICATION</scope>
</reference>
<protein>
    <submittedName>
        <fullName evidence="3">Uncharacterized protein</fullName>
    </submittedName>
</protein>
<feature type="region of interest" description="Disordered" evidence="1">
    <location>
        <begin position="12"/>
        <end position="38"/>
    </location>
</feature>
<evidence type="ECO:0000313" key="3">
    <source>
        <dbReference type="WBParaSite" id="PSAMB.scaffold420size51939.g5644.t1"/>
    </source>
</evidence>
<accession>A0A914WLH5</accession>
<evidence type="ECO:0000256" key="1">
    <source>
        <dbReference type="SAM" id="MobiDB-lite"/>
    </source>
</evidence>
<name>A0A914WLH5_9BILA</name>